<feature type="transmembrane region" description="Helical" evidence="1">
    <location>
        <begin position="380"/>
        <end position="399"/>
    </location>
</feature>
<feature type="transmembrane region" description="Helical" evidence="1">
    <location>
        <begin position="411"/>
        <end position="431"/>
    </location>
</feature>
<evidence type="ECO:0000259" key="2">
    <source>
        <dbReference type="Pfam" id="PF14400"/>
    </source>
</evidence>
<feature type="transmembrane region" description="Helical" evidence="1">
    <location>
        <begin position="340"/>
        <end position="360"/>
    </location>
</feature>
<keyword evidence="1" id="KW-1133">Transmembrane helix</keyword>
<feature type="transmembrane region" description="Helical" evidence="1">
    <location>
        <begin position="437"/>
        <end position="455"/>
    </location>
</feature>
<dbReference type="Pfam" id="PF14400">
    <property type="entry name" value="Transglut_i_TM"/>
    <property type="match status" value="1"/>
</dbReference>
<proteinExistence type="predicted"/>
<organism evidence="4 5">
    <name type="scientific">Entomomonas moraniae</name>
    <dbReference type="NCBI Taxonomy" id="2213226"/>
    <lineage>
        <taxon>Bacteria</taxon>
        <taxon>Pseudomonadati</taxon>
        <taxon>Pseudomonadota</taxon>
        <taxon>Gammaproteobacteria</taxon>
        <taxon>Pseudomonadales</taxon>
        <taxon>Pseudomonadaceae</taxon>
        <taxon>Entomomonas</taxon>
    </lineage>
</organism>
<dbReference type="EMBL" id="CP029822">
    <property type="protein sequence ID" value="AZS49936.1"/>
    <property type="molecule type" value="Genomic_DNA"/>
</dbReference>
<feature type="domain" description="7 transmembrane helices usually fused to an inactive transglutaminase" evidence="3">
    <location>
        <begin position="285"/>
        <end position="531"/>
    </location>
</feature>
<gene>
    <name evidence="4" type="ORF">DM558_03715</name>
</gene>
<dbReference type="InterPro" id="IPR025840">
    <property type="entry name" value="7TM_transglut"/>
</dbReference>
<dbReference type="Pfam" id="PF14402">
    <property type="entry name" value="7TM_transglut"/>
    <property type="match status" value="1"/>
</dbReference>
<feature type="domain" description="Inactive transglutaminase fused to 7 transmembrane helices" evidence="2">
    <location>
        <begin position="25"/>
        <end position="190"/>
    </location>
</feature>
<evidence type="ECO:0000313" key="4">
    <source>
        <dbReference type="EMBL" id="AZS49936.1"/>
    </source>
</evidence>
<dbReference type="AlphaFoldDB" id="A0A3S9XC15"/>
<protein>
    <recommendedName>
        <fullName evidence="6">Inactive transglutaminase fused to 7 transmembrane helices</fullName>
    </recommendedName>
</protein>
<dbReference type="KEGG" id="emo:DM558_03715"/>
<keyword evidence="1" id="KW-0472">Membrane</keyword>
<evidence type="ECO:0008006" key="6">
    <source>
        <dbReference type="Google" id="ProtNLM"/>
    </source>
</evidence>
<evidence type="ECO:0000259" key="3">
    <source>
        <dbReference type="Pfam" id="PF14402"/>
    </source>
</evidence>
<accession>A0A3S9XC15</accession>
<feature type="transmembrane region" description="Helical" evidence="1">
    <location>
        <begin position="493"/>
        <end position="513"/>
    </location>
</feature>
<dbReference type="InterPro" id="IPR025838">
    <property type="entry name" value="Transglut_i_TM"/>
</dbReference>
<dbReference type="RefSeq" id="WP_127162106.1">
    <property type="nucleotide sequence ID" value="NZ_CP029822.1"/>
</dbReference>
<reference evidence="5" key="1">
    <citation type="submission" date="2018-06" db="EMBL/GenBank/DDBJ databases">
        <title>Complete genome of Pseudomonas insecticola strain QZS01.</title>
        <authorList>
            <person name="Wang J."/>
            <person name="Su Q."/>
        </authorList>
    </citation>
    <scope>NUCLEOTIDE SEQUENCE [LARGE SCALE GENOMIC DNA]</scope>
    <source>
        <strain evidence="5">QZS01</strain>
    </source>
</reference>
<evidence type="ECO:0000256" key="1">
    <source>
        <dbReference type="SAM" id="Phobius"/>
    </source>
</evidence>
<sequence>MRALTLHLKILITVLVCIGVFSIAYQIFVLKIPITENEKGNYWTIDAKIDFFVRGSKPVKVQFFIPSAQNGYIRYIKSTDSIIAKDYGSSIEDDGLGNQLLTLSSRRESGLQTLYYRLALTQRDSLNTTLQTKGSIWRESIPLTEQQQVAAKTLIDGIRQKSLDTSTFITATIKAVSDTKNDNVSLLLDNNDSIVNKVNVIDLLLSQAHIPIQRVHTLRLIQGINQKPELWIRSYIESTVAKNNVADKKDTNATSSTGKWVYFNPETGKVGLPNDRIIWWVGDNDLLTVDNGSQARVTFSIGNSELLAKGIISQMAAEKEASSFLTYSLYSLPIQVQETYMVMIMIPIGVLVILIWRNIVGLQTLGTFTPVLIALAFRETGLGFGICLFSIIVALGLSVRSYLEHLKLQMLPRLSVVLTFVVILIAAISLFSHKLGLEQGLSVTLFPMVILTMTIERLSITWEERGGATAFKVGIGTLCAASLAYLIMKVPTIVYFVFTFPGILLILVGFMLAMGRYRGYRLTELVRFKALLKEG</sequence>
<keyword evidence="5" id="KW-1185">Reference proteome</keyword>
<feature type="transmembrane region" description="Helical" evidence="1">
    <location>
        <begin position="467"/>
        <end position="487"/>
    </location>
</feature>
<dbReference type="Proteomes" id="UP000273143">
    <property type="component" value="Chromosome"/>
</dbReference>
<keyword evidence="1" id="KW-0812">Transmembrane</keyword>
<feature type="transmembrane region" description="Helical" evidence="1">
    <location>
        <begin position="6"/>
        <end position="30"/>
    </location>
</feature>
<evidence type="ECO:0000313" key="5">
    <source>
        <dbReference type="Proteomes" id="UP000273143"/>
    </source>
</evidence>
<name>A0A3S9XC15_9GAMM</name>